<evidence type="ECO:0000256" key="1">
    <source>
        <dbReference type="SAM" id="MobiDB-lite"/>
    </source>
</evidence>
<reference evidence="2" key="1">
    <citation type="submission" date="2020-11" db="EMBL/GenBank/DDBJ databases">
        <authorList>
            <consortium name="DOE Joint Genome Institute"/>
            <person name="Ahrendt S."/>
            <person name="Riley R."/>
            <person name="Andreopoulos W."/>
            <person name="Labutti K."/>
            <person name="Pangilinan J."/>
            <person name="Ruiz-Duenas F.J."/>
            <person name="Barrasa J.M."/>
            <person name="Sanchez-Garcia M."/>
            <person name="Camarero S."/>
            <person name="Miyauchi S."/>
            <person name="Serrano A."/>
            <person name="Linde D."/>
            <person name="Babiker R."/>
            <person name="Drula E."/>
            <person name="Ayuso-Fernandez I."/>
            <person name="Pacheco R."/>
            <person name="Padilla G."/>
            <person name="Ferreira P."/>
            <person name="Barriuso J."/>
            <person name="Kellner H."/>
            <person name="Castanera R."/>
            <person name="Alfaro M."/>
            <person name="Ramirez L."/>
            <person name="Pisabarro A.G."/>
            <person name="Kuo A."/>
            <person name="Tritt A."/>
            <person name="Lipzen A."/>
            <person name="He G."/>
            <person name="Yan M."/>
            <person name="Ng V."/>
            <person name="Cullen D."/>
            <person name="Martin F."/>
            <person name="Rosso M.-N."/>
            <person name="Henrissat B."/>
            <person name="Hibbett D."/>
            <person name="Martinez A.T."/>
            <person name="Grigoriev I.V."/>
        </authorList>
    </citation>
    <scope>NUCLEOTIDE SEQUENCE</scope>
    <source>
        <strain evidence="2">MF-IS2</strain>
    </source>
</reference>
<proteinExistence type="predicted"/>
<protein>
    <submittedName>
        <fullName evidence="2">Uncharacterized protein</fullName>
    </submittedName>
</protein>
<dbReference type="Proteomes" id="UP000807342">
    <property type="component" value="Unassembled WGS sequence"/>
</dbReference>
<feature type="compositionally biased region" description="Basic and acidic residues" evidence="1">
    <location>
        <begin position="127"/>
        <end position="139"/>
    </location>
</feature>
<keyword evidence="3" id="KW-1185">Reference proteome</keyword>
<comment type="caution">
    <text evidence="2">The sequence shown here is derived from an EMBL/GenBank/DDBJ whole genome shotgun (WGS) entry which is preliminary data.</text>
</comment>
<evidence type="ECO:0000313" key="2">
    <source>
        <dbReference type="EMBL" id="KAF9439562.1"/>
    </source>
</evidence>
<accession>A0A9P5WWJ2</accession>
<sequence length="139" mass="15243">MSGGLCADDPFSQTFTKLHKASAVPMHHKVRTGTFGAGDPRFFINGLVNATTYNKQQINGSAYCTLPMVEHGIWDASTRKGIPLPPTTLHGPKPTPCDHTARPIRQGAAPSLLPVDEEDEVDDNDMEFGHELDDYPFHE</sequence>
<gene>
    <name evidence="2" type="ORF">P691DRAFT_769415</name>
</gene>
<dbReference type="AlphaFoldDB" id="A0A9P5WWJ2"/>
<organism evidence="2 3">
    <name type="scientific">Macrolepiota fuliginosa MF-IS2</name>
    <dbReference type="NCBI Taxonomy" id="1400762"/>
    <lineage>
        <taxon>Eukaryota</taxon>
        <taxon>Fungi</taxon>
        <taxon>Dikarya</taxon>
        <taxon>Basidiomycota</taxon>
        <taxon>Agaricomycotina</taxon>
        <taxon>Agaricomycetes</taxon>
        <taxon>Agaricomycetidae</taxon>
        <taxon>Agaricales</taxon>
        <taxon>Agaricineae</taxon>
        <taxon>Agaricaceae</taxon>
        <taxon>Macrolepiota</taxon>
    </lineage>
</organism>
<name>A0A9P5WWJ2_9AGAR</name>
<dbReference type="EMBL" id="MU153950">
    <property type="protein sequence ID" value="KAF9439562.1"/>
    <property type="molecule type" value="Genomic_DNA"/>
</dbReference>
<feature type="region of interest" description="Disordered" evidence="1">
    <location>
        <begin position="79"/>
        <end position="139"/>
    </location>
</feature>
<evidence type="ECO:0000313" key="3">
    <source>
        <dbReference type="Proteomes" id="UP000807342"/>
    </source>
</evidence>
<feature type="compositionally biased region" description="Acidic residues" evidence="1">
    <location>
        <begin position="115"/>
        <end position="126"/>
    </location>
</feature>